<evidence type="ECO:0000313" key="4">
    <source>
        <dbReference type="EMBL" id="KAA0148430.1"/>
    </source>
</evidence>
<keyword evidence="5" id="KW-1185">Reference proteome</keyword>
<dbReference type="SMART" id="SM00248">
    <property type="entry name" value="ANK"/>
    <property type="match status" value="7"/>
</dbReference>
<comment type="caution">
    <text evidence="4">The sequence shown here is derived from an EMBL/GenBank/DDBJ whole genome shotgun (WGS) entry which is preliminary data.</text>
</comment>
<accession>A0A5A8C8S3</accession>
<dbReference type="PANTHER" id="PTHR24198:SF165">
    <property type="entry name" value="ANKYRIN REPEAT-CONTAINING PROTEIN-RELATED"/>
    <property type="match status" value="1"/>
</dbReference>
<dbReference type="PROSITE" id="PS50297">
    <property type="entry name" value="ANK_REP_REGION"/>
    <property type="match status" value="2"/>
</dbReference>
<organism evidence="4 5">
    <name type="scientific">Cafeteria roenbergensis</name>
    <name type="common">Marine flagellate</name>
    <dbReference type="NCBI Taxonomy" id="33653"/>
    <lineage>
        <taxon>Eukaryota</taxon>
        <taxon>Sar</taxon>
        <taxon>Stramenopiles</taxon>
        <taxon>Bigyra</taxon>
        <taxon>Opalozoa</taxon>
        <taxon>Bicosoecida</taxon>
        <taxon>Cafeteriaceae</taxon>
        <taxon>Cafeteria</taxon>
    </lineage>
</organism>
<protein>
    <submittedName>
        <fullName evidence="4">Uncharacterized protein</fullName>
    </submittedName>
</protein>
<evidence type="ECO:0000313" key="5">
    <source>
        <dbReference type="Proteomes" id="UP000323011"/>
    </source>
</evidence>
<evidence type="ECO:0000256" key="3">
    <source>
        <dbReference type="PROSITE-ProRule" id="PRU00023"/>
    </source>
</evidence>
<name>A0A5A8C8S3_CAFRO</name>
<dbReference type="EMBL" id="VLTN01000053">
    <property type="protein sequence ID" value="KAA0148430.1"/>
    <property type="molecule type" value="Genomic_DNA"/>
</dbReference>
<dbReference type="PROSITE" id="PS50088">
    <property type="entry name" value="ANK_REPEAT"/>
    <property type="match status" value="3"/>
</dbReference>
<proteinExistence type="predicted"/>
<dbReference type="AlphaFoldDB" id="A0A5A8C8S3"/>
<gene>
    <name evidence="4" type="ORF">FNF29_06648</name>
</gene>
<keyword evidence="1" id="KW-0677">Repeat</keyword>
<reference evidence="4 5" key="1">
    <citation type="submission" date="2019-07" db="EMBL/GenBank/DDBJ databases">
        <title>Genomes of Cafeteria roenbergensis.</title>
        <authorList>
            <person name="Fischer M.G."/>
            <person name="Hackl T."/>
            <person name="Roman M."/>
        </authorList>
    </citation>
    <scope>NUCLEOTIDE SEQUENCE [LARGE SCALE GENOMIC DNA]</scope>
    <source>
        <strain evidence="4 5">BVI</strain>
    </source>
</reference>
<evidence type="ECO:0000256" key="1">
    <source>
        <dbReference type="ARBA" id="ARBA00022737"/>
    </source>
</evidence>
<dbReference type="InterPro" id="IPR036770">
    <property type="entry name" value="Ankyrin_rpt-contain_sf"/>
</dbReference>
<keyword evidence="2 3" id="KW-0040">ANK repeat</keyword>
<dbReference type="InterPro" id="IPR002110">
    <property type="entry name" value="Ankyrin_rpt"/>
</dbReference>
<dbReference type="SUPFAM" id="SSF48403">
    <property type="entry name" value="Ankyrin repeat"/>
    <property type="match status" value="1"/>
</dbReference>
<feature type="repeat" description="ANK" evidence="3">
    <location>
        <begin position="145"/>
        <end position="171"/>
    </location>
</feature>
<dbReference type="Pfam" id="PF12796">
    <property type="entry name" value="Ank_2"/>
    <property type="match status" value="2"/>
</dbReference>
<sequence length="504" mass="50388">MADIVAATKSGDASAVRAAIAAGEFVNAKDGRGWSLVHIAAVTGAVDVLRVLLSEKANAEATGPAGVTPLMAACKAAKPHVVEFLLTQDDSGADAPAIDTADQFDDAGMSAADYATQAMEKHDHALKCLEHIVAADVDLKAANKHGRTPLMFACASGNTQAAAAILALGAEGCGLAEADSDGNTATFMAAASGSVDCLKAIAESGADMAVTGSIDGVSDIPLLLAAALGGHDAAVVHLASRPGVDVDCSDAAGRTAAWAVARFCDPTTLGSLVCHGANLAVVVGGSAAKTEDTTDFAMSSPLMAACVRPGGQAMVEAIVRTRAFGTAAVSAPSGGLPLSVLTPAALRGDTAQIDVLVSAGACLLAETVADVGATPGCSPAGLAAVLAKSPNDSLFRTVRRAGMVMTGKAHAASFRWNTHASADITPLVALAVGGHHADIRAILTSRTEGVSKEALDFNLGELFRMAAEVPETAHRAANPAMLLDALTQAGVRDPNAPTGCCAVC</sequence>
<dbReference type="Proteomes" id="UP000323011">
    <property type="component" value="Unassembled WGS sequence"/>
</dbReference>
<dbReference type="PANTHER" id="PTHR24198">
    <property type="entry name" value="ANKYRIN REPEAT AND PROTEIN KINASE DOMAIN-CONTAINING PROTEIN"/>
    <property type="match status" value="1"/>
</dbReference>
<feature type="repeat" description="ANK" evidence="3">
    <location>
        <begin position="181"/>
        <end position="213"/>
    </location>
</feature>
<feature type="repeat" description="ANK" evidence="3">
    <location>
        <begin position="32"/>
        <end position="64"/>
    </location>
</feature>
<evidence type="ECO:0000256" key="2">
    <source>
        <dbReference type="ARBA" id="ARBA00023043"/>
    </source>
</evidence>
<dbReference type="Gene3D" id="1.25.40.20">
    <property type="entry name" value="Ankyrin repeat-containing domain"/>
    <property type="match status" value="3"/>
</dbReference>